<sequence length="1278" mass="143950">MIFPIDLPDGANKGRVSAYKVWTQAVEKWKSLNASRKEIQFTYIGEHELGSLLTEGDNSGRLKYWLEQEILSPAQQREHIEDIIAKAGPRYSPALNVDVKALQSLEAIGRTEYYFLRWRQILTALRSAKPQSWSAPYPEETSFVEAVTSCKRAMASVDQGICGLLNSSLENLELSVLEAYVDSAIESVDLVQESLYSHTTSSAGHFVGNAAILYTYTQKSIQALWDAQTLLESNDTKAAKDGELLILGDAGVGKTHLLCDVAANRISEGRPTLIALGQNFDSSMPIDQIPNRLGLEGSIDDVLKLLQAAGEATGYTSLLMIDAVNESREPRHWVDSIRVLRRKAKRHPKVGVVFACRTTYFEDTVEDSDIATAMHLGFEESTEEAVYRFSDFYEIESPTFPIFNPDFGNPLFLRLLCEAIRNSGERRFPVGPTGLSRIFRSFSESVNKKLSKSERCDYYEKDNLVQSTIEQLSRINSEHFHRDEIERITTNLLPVHHPWSSTLFKGLLDEGILIEIDNNQFAFGYQRLGDIARAQKLSSLSKKELGMRLSKLENENFQALGTLSALAIILPESHQVELIDLANENGIRLPSVIDHFIEGLSFREASSISHRTIEIVCELLEDRRWSRKLLNQLIRLACIPNHPLNANWLHTHLSGQDLAHRDSTWSSWLFGALDSEQPSPIRILIQWAWPIEKEKQVNADHESAYLSMLVLGWCLSTSDRYVRDQATKALVSIGERFPNAFVEALSLLLEVNDPYVVERIVGAACGISHRNPSSETIQGISETVAGYFTETGTTHLLTRDYLTRIFKAANQHGWTSSAPKVTGEERLTLKATPRVEIEKLTSDPNFLYNSIWRSLDGLGDFNKYVLRPALRNFVFPDAAQMMELAPRMLFDHVRELGWTPETFDLIDSKIHRSTSNSSIERIGKKYQWIALYELLGRLTDNFKLSSIYGSVPSEEFEIAEQVIRRDIDVTLLARKPIQSAYSTWHSPVQGQFPPGPSSGYPSSMDGVPDPIDLICLTDHKEQKWVKLLSYPHWEQEVLPEWVSSEPPTRYMWMNIHSYLVPSNSYEELQGWAEEKDWQGGWMPDIAEPSNLLLGAHPCDPQWSGASGALDDWDMKLTRGLPVDIFQCGALYLGTGGSRDSSSAGESQAFVPSKKVMDTLNLDHGVDFIWTDSDGIAVWDPSVGTGGTGSLVIRRDLLQKLDQAGFSIFWTVLIGHELRHHDDRLFPEPYQWVSASASYALYRGRIQKISSHAMLNSSDSESKFPIQWIPKSHEDEISI</sequence>
<accession>A0A177ID03</accession>
<gene>
    <name evidence="1" type="ORF">AYJ05_03450</name>
</gene>
<dbReference type="AlphaFoldDB" id="A0A177ID03"/>
<dbReference type="Proteomes" id="UP000076947">
    <property type="component" value="Unassembled WGS sequence"/>
</dbReference>
<protein>
    <recommendedName>
        <fullName evidence="3">ATP-binding protein</fullName>
    </recommendedName>
</protein>
<evidence type="ECO:0008006" key="3">
    <source>
        <dbReference type="Google" id="ProtNLM"/>
    </source>
</evidence>
<dbReference type="EMBL" id="LSTQ01000023">
    <property type="protein sequence ID" value="OAH26516.1"/>
    <property type="molecule type" value="Genomic_DNA"/>
</dbReference>
<name>A0A177ID03_9CORY</name>
<evidence type="ECO:0000313" key="1">
    <source>
        <dbReference type="EMBL" id="OAH26516.1"/>
    </source>
</evidence>
<evidence type="ECO:0000313" key="2">
    <source>
        <dbReference type="Proteomes" id="UP000076947"/>
    </source>
</evidence>
<proteinExistence type="predicted"/>
<dbReference type="SUPFAM" id="SSF52540">
    <property type="entry name" value="P-loop containing nucleoside triphosphate hydrolases"/>
    <property type="match status" value="1"/>
</dbReference>
<reference evidence="2" key="1">
    <citation type="submission" date="2016-02" db="EMBL/GenBank/DDBJ databases">
        <authorList>
            <person name="Kaur G."/>
            <person name="Nair G.R."/>
            <person name="Mayilraj S."/>
        </authorList>
    </citation>
    <scope>NUCLEOTIDE SEQUENCE [LARGE SCALE GENOMIC DNA]</scope>
    <source>
        <strain evidence="2">GA-15</strain>
    </source>
</reference>
<dbReference type="InterPro" id="IPR027417">
    <property type="entry name" value="P-loop_NTPase"/>
</dbReference>
<comment type="caution">
    <text evidence="1">The sequence shown here is derived from an EMBL/GenBank/DDBJ whole genome shotgun (WGS) entry which is preliminary data.</text>
</comment>
<keyword evidence="2" id="KW-1185">Reference proteome</keyword>
<organism evidence="1 2">
    <name type="scientific">Corynebacterium stationis</name>
    <dbReference type="NCBI Taxonomy" id="1705"/>
    <lineage>
        <taxon>Bacteria</taxon>
        <taxon>Bacillati</taxon>
        <taxon>Actinomycetota</taxon>
        <taxon>Actinomycetes</taxon>
        <taxon>Mycobacteriales</taxon>
        <taxon>Corynebacteriaceae</taxon>
        <taxon>Corynebacterium</taxon>
    </lineage>
</organism>